<evidence type="ECO:0000256" key="14">
    <source>
        <dbReference type="ARBA" id="ARBA00023315"/>
    </source>
</evidence>
<dbReference type="GO" id="GO:0005789">
    <property type="term" value="C:endoplasmic reticulum membrane"/>
    <property type="evidence" value="ECO:0000318"/>
    <property type="project" value="GO_Central"/>
</dbReference>
<keyword evidence="12" id="KW-0443">Lipid metabolism</keyword>
<comment type="pathway">
    <text evidence="3">Lipid metabolism.</text>
</comment>
<keyword evidence="8" id="KW-0812">Transmembrane</keyword>
<evidence type="ECO:0000256" key="1">
    <source>
        <dbReference type="ARBA" id="ARBA00004477"/>
    </source>
</evidence>
<evidence type="ECO:0000256" key="10">
    <source>
        <dbReference type="ARBA" id="ARBA00022824"/>
    </source>
</evidence>
<dbReference type="CDD" id="cd07987">
    <property type="entry name" value="LPLAT_MGAT-like"/>
    <property type="match status" value="1"/>
</dbReference>
<dbReference type="Proteomes" id="UP000005239">
    <property type="component" value="Unassembled WGS sequence"/>
</dbReference>
<dbReference type="EnsemblMetazoa" id="PPA38779.1">
    <property type="protein sequence ID" value="PPA38779.1"/>
    <property type="gene ID" value="WBGene00277148"/>
</dbReference>
<comment type="pathway">
    <text evidence="2">Glycerolipid metabolism; triacylglycerol biosynthesis.</text>
</comment>
<name>A0A2A6CBD3_PRIPA</name>
<evidence type="ECO:0000256" key="12">
    <source>
        <dbReference type="ARBA" id="ARBA00023098"/>
    </source>
</evidence>
<dbReference type="GO" id="GO:0006071">
    <property type="term" value="P:glycerol metabolic process"/>
    <property type="evidence" value="ECO:0007669"/>
    <property type="project" value="UniProtKB-KW"/>
</dbReference>
<accession>A0A8R1YUI0</accession>
<keyword evidence="7" id="KW-0808">Transferase</keyword>
<keyword evidence="14" id="KW-0012">Acyltransferase</keyword>
<proteinExistence type="inferred from homology"/>
<evidence type="ECO:0000256" key="9">
    <source>
        <dbReference type="ARBA" id="ARBA00022798"/>
    </source>
</evidence>
<dbReference type="GO" id="GO:0019432">
    <property type="term" value="P:triglyceride biosynthetic process"/>
    <property type="evidence" value="ECO:0000318"/>
    <property type="project" value="GO_Central"/>
</dbReference>
<reference evidence="15" key="2">
    <citation type="submission" date="2022-06" db="UniProtKB">
        <authorList>
            <consortium name="EnsemblMetazoa"/>
        </authorList>
    </citation>
    <scope>IDENTIFICATION</scope>
    <source>
        <strain evidence="15">PS312</strain>
    </source>
</reference>
<keyword evidence="6" id="KW-0444">Lipid biosynthesis</keyword>
<evidence type="ECO:0000256" key="7">
    <source>
        <dbReference type="ARBA" id="ARBA00022679"/>
    </source>
</evidence>
<reference evidence="16" key="1">
    <citation type="journal article" date="2008" name="Nat. Genet.">
        <title>The Pristionchus pacificus genome provides a unique perspective on nematode lifestyle and parasitism.</title>
        <authorList>
            <person name="Dieterich C."/>
            <person name="Clifton S.W."/>
            <person name="Schuster L.N."/>
            <person name="Chinwalla A."/>
            <person name="Delehaunty K."/>
            <person name="Dinkelacker I."/>
            <person name="Fulton L."/>
            <person name="Fulton R."/>
            <person name="Godfrey J."/>
            <person name="Minx P."/>
            <person name="Mitreva M."/>
            <person name="Roeseler W."/>
            <person name="Tian H."/>
            <person name="Witte H."/>
            <person name="Yang S.P."/>
            <person name="Wilson R.K."/>
            <person name="Sommer R.J."/>
        </authorList>
    </citation>
    <scope>NUCLEOTIDE SEQUENCE [LARGE SCALE GENOMIC DNA]</scope>
    <source>
        <strain evidence="16">PS312</strain>
    </source>
</reference>
<evidence type="ECO:0000256" key="11">
    <source>
        <dbReference type="ARBA" id="ARBA00022989"/>
    </source>
</evidence>
<gene>
    <name evidence="15" type="primary">WBGene00277148</name>
</gene>
<sequence>MLHGVINCSKESLRFVLGDSRKGHATLLVVGGAEEALDAHSGKHKLTLLKRKGFIKIALETGAHLVPCFAFGENDVYIQASNKELIIFAVIKPTKNQGTVVRWMQTMVKKWWGVSPILFFGRGIFNYTFGFMPFRTPLNTVLGTPIPVEKVQQPTQIQIDELHSLYIQRLTDLYEEHKEKYGIAADNHLIIR</sequence>
<dbReference type="PANTHER" id="PTHR12317">
    <property type="entry name" value="DIACYLGLYCEROL O-ACYLTRANSFERASE"/>
    <property type="match status" value="1"/>
</dbReference>
<evidence type="ECO:0000256" key="6">
    <source>
        <dbReference type="ARBA" id="ARBA00022516"/>
    </source>
</evidence>
<dbReference type="InterPro" id="IPR007130">
    <property type="entry name" value="DAGAT"/>
</dbReference>
<evidence type="ECO:0000256" key="5">
    <source>
        <dbReference type="ARBA" id="ARBA00013244"/>
    </source>
</evidence>
<dbReference type="PANTHER" id="PTHR12317:SF0">
    <property type="entry name" value="ACYLTRANSFERASE"/>
    <property type="match status" value="1"/>
</dbReference>
<evidence type="ECO:0000313" key="15">
    <source>
        <dbReference type="EnsemblMetazoa" id="PPA38779.1"/>
    </source>
</evidence>
<accession>A0A2A6CBD3</accession>
<evidence type="ECO:0000256" key="13">
    <source>
        <dbReference type="ARBA" id="ARBA00023136"/>
    </source>
</evidence>
<keyword evidence="11" id="KW-1133">Transmembrane helix</keyword>
<dbReference type="EC" id="2.3.1.20" evidence="5"/>
<dbReference type="GO" id="GO:0004144">
    <property type="term" value="F:diacylglycerol O-acyltransferase activity"/>
    <property type="evidence" value="ECO:0000318"/>
    <property type="project" value="GO_Central"/>
</dbReference>
<dbReference type="AlphaFoldDB" id="A0A2A6CBD3"/>
<keyword evidence="9" id="KW-0319">Glycerol metabolism</keyword>
<evidence type="ECO:0000256" key="2">
    <source>
        <dbReference type="ARBA" id="ARBA00004771"/>
    </source>
</evidence>
<keyword evidence="13" id="KW-0472">Membrane</keyword>
<evidence type="ECO:0000313" key="16">
    <source>
        <dbReference type="Proteomes" id="UP000005239"/>
    </source>
</evidence>
<organism evidence="15 16">
    <name type="scientific">Pristionchus pacificus</name>
    <name type="common">Parasitic nematode worm</name>
    <dbReference type="NCBI Taxonomy" id="54126"/>
    <lineage>
        <taxon>Eukaryota</taxon>
        <taxon>Metazoa</taxon>
        <taxon>Ecdysozoa</taxon>
        <taxon>Nematoda</taxon>
        <taxon>Chromadorea</taxon>
        <taxon>Rhabditida</taxon>
        <taxon>Rhabditina</taxon>
        <taxon>Diplogasteromorpha</taxon>
        <taxon>Diplogasteroidea</taxon>
        <taxon>Neodiplogasteridae</taxon>
        <taxon>Pristionchus</taxon>
    </lineage>
</organism>
<comment type="similarity">
    <text evidence="4">Belongs to the diacylglycerol acyltransferase family.</text>
</comment>
<dbReference type="Pfam" id="PF03982">
    <property type="entry name" value="DAGAT"/>
    <property type="match status" value="1"/>
</dbReference>
<evidence type="ECO:0000256" key="3">
    <source>
        <dbReference type="ARBA" id="ARBA00005189"/>
    </source>
</evidence>
<evidence type="ECO:0000256" key="8">
    <source>
        <dbReference type="ARBA" id="ARBA00022692"/>
    </source>
</evidence>
<comment type="subcellular location">
    <subcellularLocation>
        <location evidence="1">Endoplasmic reticulum membrane</location>
        <topology evidence="1">Multi-pass membrane protein</topology>
    </subcellularLocation>
</comment>
<keyword evidence="16" id="KW-1185">Reference proteome</keyword>
<keyword evidence="10" id="KW-0256">Endoplasmic reticulum</keyword>
<dbReference type="OrthoDB" id="264532at2759"/>
<evidence type="ECO:0000256" key="4">
    <source>
        <dbReference type="ARBA" id="ARBA00005420"/>
    </source>
</evidence>
<protein>
    <recommendedName>
        <fullName evidence="5">diacylglycerol O-acyltransferase</fullName>
        <ecNumber evidence="5">2.3.1.20</ecNumber>
    </recommendedName>
</protein>